<dbReference type="AlphaFoldDB" id="A0A3B0STR1"/>
<protein>
    <recommendedName>
        <fullName evidence="4">Peptidase M1 membrane alanine aminopeptidase domain-containing protein</fullName>
    </recommendedName>
</protein>
<dbReference type="Gene3D" id="1.10.390.10">
    <property type="entry name" value="Neutral Protease Domain 2"/>
    <property type="match status" value="1"/>
</dbReference>
<dbReference type="InterPro" id="IPR027268">
    <property type="entry name" value="Peptidase_M4/M1_CTD_sf"/>
</dbReference>
<feature type="region of interest" description="Disordered" evidence="1">
    <location>
        <begin position="680"/>
        <end position="701"/>
    </location>
</feature>
<gene>
    <name evidence="3" type="ORF">MNBD_ACTINO02-3052</name>
</gene>
<organism evidence="3">
    <name type="scientific">hydrothermal vent metagenome</name>
    <dbReference type="NCBI Taxonomy" id="652676"/>
    <lineage>
        <taxon>unclassified sequences</taxon>
        <taxon>metagenomes</taxon>
        <taxon>ecological metagenomes</taxon>
    </lineage>
</organism>
<accession>A0A3B0STR1</accession>
<evidence type="ECO:0008006" key="4">
    <source>
        <dbReference type="Google" id="ProtNLM"/>
    </source>
</evidence>
<evidence type="ECO:0000313" key="3">
    <source>
        <dbReference type="EMBL" id="VAW09731.1"/>
    </source>
</evidence>
<keyword evidence="2" id="KW-0812">Transmembrane</keyword>
<name>A0A3B0STR1_9ZZZZ</name>
<proteinExistence type="predicted"/>
<feature type="compositionally biased region" description="Basic and acidic residues" evidence="1">
    <location>
        <begin position="690"/>
        <end position="701"/>
    </location>
</feature>
<reference evidence="3" key="1">
    <citation type="submission" date="2018-06" db="EMBL/GenBank/DDBJ databases">
        <authorList>
            <person name="Zhirakovskaya E."/>
        </authorList>
    </citation>
    <scope>NUCLEOTIDE SEQUENCE</scope>
</reference>
<evidence type="ECO:0000256" key="2">
    <source>
        <dbReference type="SAM" id="Phobius"/>
    </source>
</evidence>
<feature type="transmembrane region" description="Helical" evidence="2">
    <location>
        <begin position="626"/>
        <end position="649"/>
    </location>
</feature>
<keyword evidence="2" id="KW-1133">Transmembrane helix</keyword>
<dbReference type="EMBL" id="UOEK01000643">
    <property type="protein sequence ID" value="VAW09731.1"/>
    <property type="molecule type" value="Genomic_DNA"/>
</dbReference>
<sequence length="701" mass="77703">MKPFRRALVTFGVVAVVLVGLPAVAHASEGLHIEAVSTYEVVPDEARVFVTVDVMAKNETPSTTRGNIRTRYFYEGFYIPIPLEAENVLALDQGRETRISFEDSEDGSFQVALVGFRANLFYNRSRSVTVTYEIPGGEPRSEDVTRVNPAFVALPLYAFGDPEKAEVRLLGLEGYEVTLDGSHLRVETDDEGREVRVDRNIVNPPEWFVWVNALNDEGLIVTDHTFANQSVRIRAWPGDDEWFDSVSDTLDLGLPALMDVIGLGWPVEETLVVTEAIAPNLFGFGGWYFVDEDEIEIGESVDRAVVLHEASHAWFNGSLFTERWIDEGLAEETASIVLREVFDEREFPQAISRQDSAAVRLNGWELPTFRTELSDAREAYGYNASWSVIHDVSREIGPEAFSDVLDYANSDRIAYIGRPDAEAWTDPDDWRRLLDLFEEVGGSETATGIFAEFVVKTNEVDELETRTEARTKYETFQKTTGRQASFLIRQSMSDWEFDDAIARMDDGLAVYDSELALIAKAADEGLTTMDVFSLDFEMTRGSFSAVSASIKQYERALDALVESEAALAVDRSRLTEVGLWRGADPGEHLQAARAAYERGDVESVTIHAALARQSLAEAETVGRQRAVYAGGAAGVLALLIVGFVIRGAVKRRRRRSRVKHLPPLDASPLVAAELSSVTSDAIDEPTVAAEPHDDGRPDAPR</sequence>
<dbReference type="SUPFAM" id="SSF55486">
    <property type="entry name" value="Metalloproteases ('zincins'), catalytic domain"/>
    <property type="match status" value="1"/>
</dbReference>
<evidence type="ECO:0000256" key="1">
    <source>
        <dbReference type="SAM" id="MobiDB-lite"/>
    </source>
</evidence>
<keyword evidence="2" id="KW-0472">Membrane</keyword>